<dbReference type="InterPro" id="IPR042350">
    <property type="entry name" value="ATRAID"/>
</dbReference>
<dbReference type="PANTHER" id="PTHR15926">
    <property type="entry name" value="ALL-TRANS RETINOIC ACID-INDUCED DIFFERENTIATION FACTOR"/>
    <property type="match status" value="1"/>
</dbReference>
<evidence type="ECO:0000313" key="3">
    <source>
        <dbReference type="Proteomes" id="UP001651158"/>
    </source>
</evidence>
<evidence type="ECO:0000313" key="2">
    <source>
        <dbReference type="EMBL" id="KAL5102851.1"/>
    </source>
</evidence>
<dbReference type="EMBL" id="JAKROA010000023">
    <property type="protein sequence ID" value="KAL5102851.1"/>
    <property type="molecule type" value="Genomic_DNA"/>
</dbReference>
<keyword evidence="3" id="KW-1185">Reference proteome</keyword>
<proteinExistence type="predicted"/>
<feature type="transmembrane region" description="Helical" evidence="1">
    <location>
        <begin position="57"/>
        <end position="78"/>
    </location>
</feature>
<protein>
    <submittedName>
        <fullName evidence="2">All-tran retinoic acid-induced differentiation factor</fullName>
    </submittedName>
</protein>
<accession>A0ABR4PZW1</accession>
<keyword evidence="1" id="KW-0812">Transmembrane</keyword>
<dbReference type="PANTHER" id="PTHR15926:SF1">
    <property type="entry name" value="ALL-TRANS RETINOIC ACID-INDUCED DIFFERENTIATION FACTOR"/>
    <property type="match status" value="1"/>
</dbReference>
<keyword evidence="1" id="KW-0472">Membrane</keyword>
<name>A0ABR4PZW1_9CEST</name>
<dbReference type="Proteomes" id="UP001651158">
    <property type="component" value="Unassembled WGS sequence"/>
</dbReference>
<sequence>MRVKRRDYWDRFIQPGSCFTTYRNLLTGSSLLVGFLILIIFEAFIRQPESEAHGKAFVNVLLLIGYAGISSPGGYFPWNSTKIIQNSTIRVWEHQLNYCLAFGRGHICPANSGCVFNGPDCFNCLCNSNHWGYRCLRQGTFPTITIFIAVLGVTFLCCLLLFYRFFAPGPLSIKLWNYAVSDYNVVSQARRPIVSSCSPPQKSEFPSSIPRLTDFAYLSGSEQGTPS</sequence>
<feature type="transmembrane region" description="Helical" evidence="1">
    <location>
        <begin position="25"/>
        <end position="45"/>
    </location>
</feature>
<keyword evidence="1" id="KW-1133">Transmembrane helix</keyword>
<gene>
    <name evidence="2" type="ORF">TcWFU_005282</name>
</gene>
<comment type="caution">
    <text evidence="2">The sequence shown here is derived from an EMBL/GenBank/DDBJ whole genome shotgun (WGS) entry which is preliminary data.</text>
</comment>
<reference evidence="2 3" key="1">
    <citation type="journal article" date="2022" name="Front. Cell. Infect. Microbiol.">
        <title>The Genomes of Two Strains of Taenia crassiceps the Animal Model for the Study of Human Cysticercosis.</title>
        <authorList>
            <person name="Bobes R.J."/>
            <person name="Estrada K."/>
            <person name="Rios-Valencia D.G."/>
            <person name="Calderon-Gallegos A."/>
            <person name="de la Torre P."/>
            <person name="Carrero J.C."/>
            <person name="Sanchez-Flores A."/>
            <person name="Laclette J.P."/>
        </authorList>
    </citation>
    <scope>NUCLEOTIDE SEQUENCE [LARGE SCALE GENOMIC DNA]</scope>
    <source>
        <strain evidence="2">WFUcys</strain>
    </source>
</reference>
<feature type="transmembrane region" description="Helical" evidence="1">
    <location>
        <begin position="144"/>
        <end position="166"/>
    </location>
</feature>
<organism evidence="2 3">
    <name type="scientific">Taenia crassiceps</name>
    <dbReference type="NCBI Taxonomy" id="6207"/>
    <lineage>
        <taxon>Eukaryota</taxon>
        <taxon>Metazoa</taxon>
        <taxon>Spiralia</taxon>
        <taxon>Lophotrochozoa</taxon>
        <taxon>Platyhelminthes</taxon>
        <taxon>Cestoda</taxon>
        <taxon>Eucestoda</taxon>
        <taxon>Cyclophyllidea</taxon>
        <taxon>Taeniidae</taxon>
        <taxon>Taenia</taxon>
    </lineage>
</organism>
<evidence type="ECO:0000256" key="1">
    <source>
        <dbReference type="SAM" id="Phobius"/>
    </source>
</evidence>